<evidence type="ECO:0000256" key="4">
    <source>
        <dbReference type="ARBA" id="ARBA00023004"/>
    </source>
</evidence>
<keyword evidence="4 5" id="KW-0408">Iron</keyword>
<comment type="caution">
    <text evidence="7">The sequence shown here is derived from an EMBL/GenBank/DDBJ whole genome shotgun (WGS) entry which is preliminary data.</text>
</comment>
<keyword evidence="2 5" id="KW-0479">Metal-binding</keyword>
<feature type="compositionally biased region" description="Pro residues" evidence="6">
    <location>
        <begin position="283"/>
        <end position="293"/>
    </location>
</feature>
<feature type="compositionally biased region" description="Low complexity" evidence="6">
    <location>
        <begin position="267"/>
        <end position="282"/>
    </location>
</feature>
<evidence type="ECO:0000256" key="2">
    <source>
        <dbReference type="ARBA" id="ARBA00022723"/>
    </source>
</evidence>
<keyword evidence="8" id="KW-1185">Reference proteome</keyword>
<keyword evidence="3" id="KW-0560">Oxidoreductase</keyword>
<feature type="region of interest" description="Disordered" evidence="6">
    <location>
        <begin position="266"/>
        <end position="303"/>
    </location>
</feature>
<evidence type="ECO:0000313" key="7">
    <source>
        <dbReference type="EMBL" id="KAK2073430.1"/>
    </source>
</evidence>
<dbReference type="EMBL" id="JAQQPM010000007">
    <property type="protein sequence ID" value="KAK2073430.1"/>
    <property type="molecule type" value="Genomic_DNA"/>
</dbReference>
<evidence type="ECO:0000313" key="8">
    <source>
        <dbReference type="Proteomes" id="UP001217918"/>
    </source>
</evidence>
<proteinExistence type="inferred from homology"/>
<comment type="similarity">
    <text evidence="1">Belongs to the carotenoid oxygenase family.</text>
</comment>
<reference evidence="7" key="1">
    <citation type="journal article" date="2023" name="Mol. Plant Microbe Interact.">
        <title>Elucidating the Obligate Nature and Biological Capacity of an Invasive Fungal Corn Pathogen.</title>
        <authorList>
            <person name="MacCready J.S."/>
            <person name="Roggenkamp E.M."/>
            <person name="Gdanetz K."/>
            <person name="Chilvers M.I."/>
        </authorList>
    </citation>
    <scope>NUCLEOTIDE SEQUENCE</scope>
    <source>
        <strain evidence="7">PM02</strain>
    </source>
</reference>
<dbReference type="AlphaFoldDB" id="A0AAD9IA98"/>
<name>A0AAD9IA98_9PEZI</name>
<dbReference type="Pfam" id="PF03055">
    <property type="entry name" value="RPE65"/>
    <property type="match status" value="1"/>
</dbReference>
<comment type="cofactor">
    <cofactor evidence="5">
        <name>Fe(2+)</name>
        <dbReference type="ChEBI" id="CHEBI:29033"/>
    </cofactor>
    <text evidence="5">Binds 1 Fe(2+) ion per subunit.</text>
</comment>
<evidence type="ECO:0000256" key="6">
    <source>
        <dbReference type="SAM" id="MobiDB-lite"/>
    </source>
</evidence>
<evidence type="ECO:0000256" key="3">
    <source>
        <dbReference type="ARBA" id="ARBA00023002"/>
    </source>
</evidence>
<organism evidence="7 8">
    <name type="scientific">Phyllachora maydis</name>
    <dbReference type="NCBI Taxonomy" id="1825666"/>
    <lineage>
        <taxon>Eukaryota</taxon>
        <taxon>Fungi</taxon>
        <taxon>Dikarya</taxon>
        <taxon>Ascomycota</taxon>
        <taxon>Pezizomycotina</taxon>
        <taxon>Sordariomycetes</taxon>
        <taxon>Sordariomycetidae</taxon>
        <taxon>Phyllachorales</taxon>
        <taxon>Phyllachoraceae</taxon>
        <taxon>Phyllachora</taxon>
    </lineage>
</organism>
<accession>A0AAD9IA98</accession>
<evidence type="ECO:0000256" key="1">
    <source>
        <dbReference type="ARBA" id="ARBA00006787"/>
    </source>
</evidence>
<dbReference type="GO" id="GO:0010436">
    <property type="term" value="F:carotenoid dioxygenase activity"/>
    <property type="evidence" value="ECO:0007669"/>
    <property type="project" value="TreeGrafter"/>
</dbReference>
<evidence type="ECO:0008006" key="9">
    <source>
        <dbReference type="Google" id="ProtNLM"/>
    </source>
</evidence>
<dbReference type="PANTHER" id="PTHR10543:SF89">
    <property type="entry name" value="CAROTENOID 9,10(9',10')-CLEAVAGE DIOXYGENASE 1"/>
    <property type="match status" value="1"/>
</dbReference>
<gene>
    <name evidence="7" type="ORF">P8C59_007715</name>
</gene>
<dbReference type="InterPro" id="IPR004294">
    <property type="entry name" value="Carotenoid_Oase"/>
</dbReference>
<feature type="binding site" evidence="5">
    <location>
        <position position="343"/>
    </location>
    <ligand>
        <name>Fe cation</name>
        <dbReference type="ChEBI" id="CHEBI:24875"/>
        <note>catalytic</note>
    </ligand>
</feature>
<dbReference type="Proteomes" id="UP001217918">
    <property type="component" value="Unassembled WGS sequence"/>
</dbReference>
<feature type="binding site" evidence="5">
    <location>
        <position position="235"/>
    </location>
    <ligand>
        <name>Fe cation</name>
        <dbReference type="ChEBI" id="CHEBI:24875"/>
        <note>catalytic</note>
    </ligand>
</feature>
<dbReference type="PANTHER" id="PTHR10543">
    <property type="entry name" value="BETA-CAROTENE DIOXYGENASE"/>
    <property type="match status" value="1"/>
</dbReference>
<dbReference type="GO" id="GO:0016121">
    <property type="term" value="P:carotene catabolic process"/>
    <property type="evidence" value="ECO:0007669"/>
    <property type="project" value="TreeGrafter"/>
</dbReference>
<feature type="binding site" evidence="5">
    <location>
        <position position="406"/>
    </location>
    <ligand>
        <name>Fe cation</name>
        <dbReference type="ChEBI" id="CHEBI:24875"/>
        <note>catalytic</note>
    </ligand>
</feature>
<sequence>MLEQGAIVDLDLDRGHPYLSGNFAPIDTTLPLTPCAYTGTIPPDLAGGQYVRNGGNPVAHHDLRRDAHWFDGDGMLSGVLFRRVRDDKGRPAIQPEFVNQFLVTDVYTLARTSRVLRRPVLPSIATLVSPATSMLVLLCTVVRTVVLFLLSRLPGSPRTARKISVANTAVLYHDGRALATCESGVPLRFALPSLETIGWFNGRTAENEPARHDVPPHGFGGSGPLASMKEWTTAHPRVDPVTGELITFHSVFLAPYVYYSIVPPDPSTSAPSTRPPSTRTPSTSPPSTSPPTTKPAAQPKRHRRRRRRLLLLLPPAQQPAPAAPSAARFCLPVPGVSAPKMMHDFGVSRLHTVILDLPLTLDPRNPLRGAPVLRYDAAGRSRFGVFPRHAPHRVTWFETAACCIFHTANCWDTPAAPGPATVVHLLACRLTSASLIFSAGNLPTPAAVPVPPAYAESEQCRLYYYAFPLAPPTGGRPPAIRHQWALAAIPFEFPTVAPRAAMGAARFVYGCSTRAASYGVALGKAAKVEFLAKVDARALVARGTRRPPEAVRGVVDARTARAILDSRDPDDPIRLFEMPPGWYAQEPRFVPRRGARHEDDGWLVTYVFDEAQLDARGACGAAARSELWVLDARGMRDVVARVRLPQRVPYGLHGTWYSEGDVQGQRPWEAVRPEPSAGVEPGGDGFWDAVRDMVERWVG</sequence>
<feature type="binding site" evidence="5">
    <location>
        <position position="653"/>
    </location>
    <ligand>
        <name>Fe cation</name>
        <dbReference type="ChEBI" id="CHEBI:24875"/>
        <note>catalytic</note>
    </ligand>
</feature>
<dbReference type="GO" id="GO:0046872">
    <property type="term" value="F:metal ion binding"/>
    <property type="evidence" value="ECO:0007669"/>
    <property type="project" value="UniProtKB-KW"/>
</dbReference>
<evidence type="ECO:0000256" key="5">
    <source>
        <dbReference type="PIRSR" id="PIRSR604294-1"/>
    </source>
</evidence>
<protein>
    <recommendedName>
        <fullName evidence="9">Carotenoid oxygenase</fullName>
    </recommendedName>
</protein>